<keyword evidence="1" id="KW-0472">Membrane</keyword>
<gene>
    <name evidence="2" type="ORF">V5O48_010354</name>
</gene>
<proteinExistence type="predicted"/>
<evidence type="ECO:0000256" key="1">
    <source>
        <dbReference type="SAM" id="Phobius"/>
    </source>
</evidence>
<keyword evidence="3" id="KW-1185">Reference proteome</keyword>
<feature type="transmembrane region" description="Helical" evidence="1">
    <location>
        <begin position="44"/>
        <end position="65"/>
    </location>
</feature>
<accession>A0ABR3F971</accession>
<evidence type="ECO:0000313" key="3">
    <source>
        <dbReference type="Proteomes" id="UP001465976"/>
    </source>
</evidence>
<name>A0ABR3F971_9AGAR</name>
<protein>
    <submittedName>
        <fullName evidence="2">Uncharacterized protein</fullName>
    </submittedName>
</protein>
<sequence length="392" mass="43514">MTQASESHVNINDAALSGSRISSKAVSYLIDILSRVLSLLRFPFSILLFLWIASSFSALVVSILVQPLCHLPGASHFAFCNPELAVKPWKPQWADFKRLNEAESTTFEQLLDIGVGGSSLSLEIKKAEMASADLLIALRLSDIGSRDSIVDSLSNFINDARVTARGLSKFSVKIIGAVEEITAVNDYTIRSIRAARARPMHSGVTSILAQWIRGDRSSHLIIRAFSEAMDVLSIHLRRLILEAEIQLSNLEKLEEGLSLLHALVARENISVSAAKSEVLSELWTKFGGNRQVLRSYNDNLTLLKDLSSYRKQALLQVVTSLQVLRTMNDEMEELRERVAAPAQAGNRIPVEIQLRSISTGLERLKLSKLKAKEKEEESIKIALENPLPFEIF</sequence>
<keyword evidence="1" id="KW-1133">Transmembrane helix</keyword>
<dbReference type="Proteomes" id="UP001465976">
    <property type="component" value="Unassembled WGS sequence"/>
</dbReference>
<organism evidence="2 3">
    <name type="scientific">Marasmius crinis-equi</name>
    <dbReference type="NCBI Taxonomy" id="585013"/>
    <lineage>
        <taxon>Eukaryota</taxon>
        <taxon>Fungi</taxon>
        <taxon>Dikarya</taxon>
        <taxon>Basidiomycota</taxon>
        <taxon>Agaricomycotina</taxon>
        <taxon>Agaricomycetes</taxon>
        <taxon>Agaricomycetidae</taxon>
        <taxon>Agaricales</taxon>
        <taxon>Marasmiineae</taxon>
        <taxon>Marasmiaceae</taxon>
        <taxon>Marasmius</taxon>
    </lineage>
</organism>
<dbReference type="EMBL" id="JBAHYK010000742">
    <property type="protein sequence ID" value="KAL0571604.1"/>
    <property type="molecule type" value="Genomic_DNA"/>
</dbReference>
<reference evidence="2 3" key="1">
    <citation type="submission" date="2024-02" db="EMBL/GenBank/DDBJ databases">
        <title>A draft genome for the cacao thread blight pathogen Marasmius crinis-equi.</title>
        <authorList>
            <person name="Cohen S.P."/>
            <person name="Baruah I.K."/>
            <person name="Amoako-Attah I."/>
            <person name="Bukari Y."/>
            <person name="Meinhardt L.W."/>
            <person name="Bailey B.A."/>
        </authorList>
    </citation>
    <scope>NUCLEOTIDE SEQUENCE [LARGE SCALE GENOMIC DNA]</scope>
    <source>
        <strain evidence="2 3">GH-76</strain>
    </source>
</reference>
<keyword evidence="1" id="KW-0812">Transmembrane</keyword>
<comment type="caution">
    <text evidence="2">The sequence shown here is derived from an EMBL/GenBank/DDBJ whole genome shotgun (WGS) entry which is preliminary data.</text>
</comment>
<evidence type="ECO:0000313" key="2">
    <source>
        <dbReference type="EMBL" id="KAL0571604.1"/>
    </source>
</evidence>